<comment type="caution">
    <text evidence="7">The sequence shown here is derived from an EMBL/GenBank/DDBJ whole genome shotgun (WGS) entry which is preliminary data.</text>
</comment>
<feature type="binding site" evidence="6">
    <location>
        <begin position="44"/>
        <end position="46"/>
    </location>
    <ligand>
        <name>ATP</name>
        <dbReference type="ChEBI" id="CHEBI:30616"/>
    </ligand>
</feature>
<dbReference type="CDD" id="cd10225">
    <property type="entry name" value="ASKHA_NBD_MreB-like"/>
    <property type="match status" value="1"/>
</dbReference>
<dbReference type="InterPro" id="IPR043129">
    <property type="entry name" value="ATPase_NBD"/>
</dbReference>
<dbReference type="PANTHER" id="PTHR42749">
    <property type="entry name" value="CELL SHAPE-DETERMINING PROTEIN MREB"/>
    <property type="match status" value="1"/>
</dbReference>
<dbReference type="Pfam" id="PF06723">
    <property type="entry name" value="MreB_Mbl"/>
    <property type="match status" value="1"/>
</dbReference>
<dbReference type="InterPro" id="IPR056546">
    <property type="entry name" value="MreB_MamK-like"/>
</dbReference>
<keyword evidence="3 6" id="KW-0067">ATP-binding</keyword>
<protein>
    <recommendedName>
        <fullName evidence="6">Cell shape-determining protein MreB</fullName>
    </recommendedName>
</protein>
<dbReference type="GO" id="GO:0000902">
    <property type="term" value="P:cell morphogenesis"/>
    <property type="evidence" value="ECO:0007669"/>
    <property type="project" value="InterPro"/>
</dbReference>
<comment type="subunit">
    <text evidence="6">Forms polymers.</text>
</comment>
<dbReference type="GO" id="GO:0005524">
    <property type="term" value="F:ATP binding"/>
    <property type="evidence" value="ECO:0007669"/>
    <property type="project" value="UniProtKB-KW"/>
</dbReference>
<dbReference type="GO" id="GO:0008360">
    <property type="term" value="P:regulation of cell shape"/>
    <property type="evidence" value="ECO:0007669"/>
    <property type="project" value="UniProtKB-UniRule"/>
</dbReference>
<dbReference type="Gene3D" id="3.30.420.40">
    <property type="match status" value="3"/>
</dbReference>
<name>G4CS12_9NEIS</name>
<dbReference type="PATRIC" id="fig|1030841.3.peg.1860"/>
<dbReference type="PRINTS" id="PR01652">
    <property type="entry name" value="SHAPEPROTEIN"/>
</dbReference>
<comment type="function">
    <text evidence="6">Forms membrane-associated dynamic filaments that are essential for cell shape determination. Acts by regulating cell wall synthesis and cell elongation, and thus cell shape. A feedback loop between cell geometry and MreB localization may maintain elongated cell shape by targeting cell wall growth to regions of negative cell wall curvature.</text>
</comment>
<dbReference type="SUPFAM" id="SSF53067">
    <property type="entry name" value="Actin-like ATPase domain"/>
    <property type="match status" value="2"/>
</dbReference>
<dbReference type="NCBIfam" id="TIGR00904">
    <property type="entry name" value="mreB"/>
    <property type="match status" value="1"/>
</dbReference>
<accession>G4CS12</accession>
<evidence type="ECO:0000256" key="5">
    <source>
        <dbReference type="ARBA" id="ARBA00023458"/>
    </source>
</evidence>
<gene>
    <name evidence="6 7" type="primary">mreB</name>
    <name evidence="7" type="ORF">HMPREF9370_1872</name>
</gene>
<feature type="binding site" evidence="6">
    <location>
        <begin position="236"/>
        <end position="239"/>
    </location>
    <ligand>
        <name>ATP</name>
        <dbReference type="ChEBI" id="CHEBI:30616"/>
    </ligand>
</feature>
<sequence>MLKPVKTPCLIMFLIYNLKIDKRLFMFGFFNRFLSHDLAIDLGTANTLIYAKDKGVILNEPSIISVQENEHHQESTIAIGTEAKKMLGRTPASIRVVRPMKDGVIADFELTGKMLKHFIRKATEGRPSRVVICVPYGATQVERKTIAESAKAAGASDVFLIEEPMAAALGAGLPVNEAAGCMIVDIGGGTTEIGILAMNEVVYANSIRTAGNAFDEAITLYARREFGVIIGDVTAENIKQTIGTAYPVENVESMIITGRSISRGTPRTFSINSNEVFEALKDPLNRIIQAIITSLELTPPELASDIISRGLVLAGGGALLSNMDRLLSEATGLPVIIAENPLCCVARGTGYALDLIGTQHPILSQIP</sequence>
<dbReference type="EMBL" id="AGAZ01000063">
    <property type="protein sequence ID" value="EGZ44926.1"/>
    <property type="molecule type" value="Genomic_DNA"/>
</dbReference>
<dbReference type="HOGENOM" id="CLU_052037_0_0_4"/>
<comment type="similarity">
    <text evidence="5 6">Belongs to the FtsA/MreB family.</text>
</comment>
<dbReference type="InterPro" id="IPR004753">
    <property type="entry name" value="MreB"/>
</dbReference>
<comment type="subcellular location">
    <subcellularLocation>
        <location evidence="6">Cytoplasm</location>
    </subcellularLocation>
    <text evidence="6">Membrane-associated.</text>
</comment>
<dbReference type="PANTHER" id="PTHR42749:SF1">
    <property type="entry name" value="CELL SHAPE-DETERMINING PROTEIN MREB"/>
    <property type="match status" value="1"/>
</dbReference>
<dbReference type="GO" id="GO:0005737">
    <property type="term" value="C:cytoplasm"/>
    <property type="evidence" value="ECO:0007669"/>
    <property type="project" value="UniProtKB-SubCell"/>
</dbReference>
<evidence type="ECO:0000256" key="2">
    <source>
        <dbReference type="ARBA" id="ARBA00022741"/>
    </source>
</evidence>
<reference evidence="7 8" key="1">
    <citation type="submission" date="2011-06" db="EMBL/GenBank/DDBJ databases">
        <authorList>
            <person name="Muzny D."/>
            <person name="Qin X."/>
            <person name="Deng J."/>
            <person name="Jiang H."/>
            <person name="Liu Y."/>
            <person name="Qu J."/>
            <person name="Song X.-Z."/>
            <person name="Zhang L."/>
            <person name="Thornton R."/>
            <person name="Coyle M."/>
            <person name="Francisco L."/>
            <person name="Jackson L."/>
            <person name="Javaid M."/>
            <person name="Korchina V."/>
            <person name="Kovar C."/>
            <person name="Mata R."/>
            <person name="Mathew T."/>
            <person name="Ngo R."/>
            <person name="Nguyen L."/>
            <person name="Nguyen N."/>
            <person name="Okwuonu G."/>
            <person name="Ongeri F."/>
            <person name="Pham C."/>
            <person name="Simmons D."/>
            <person name="Wilczek-Boney K."/>
            <person name="Hale W."/>
            <person name="Jakkamsetti A."/>
            <person name="Pham P."/>
            <person name="Ruth R."/>
            <person name="San Lucas F."/>
            <person name="Warren J."/>
            <person name="Zhang J."/>
            <person name="Zhao Z."/>
            <person name="Zhou C."/>
            <person name="Zhu D."/>
            <person name="Lee S."/>
            <person name="Bess C."/>
            <person name="Blankenburg K."/>
            <person name="Forbes L."/>
            <person name="Fu Q."/>
            <person name="Gubbala S."/>
            <person name="Hirani K."/>
            <person name="Jayaseelan J.C."/>
            <person name="Lara F."/>
            <person name="Munidasa M."/>
            <person name="Palculict T."/>
            <person name="Patil S."/>
            <person name="Pu L.-L."/>
            <person name="Saada N."/>
            <person name="Tang L."/>
            <person name="Weissenberger G."/>
            <person name="Zhu Y."/>
            <person name="Hemphill L."/>
            <person name="Shang Y."/>
            <person name="Youmans B."/>
            <person name="Ayvaz T."/>
            <person name="Ross M."/>
            <person name="Santibanez J."/>
            <person name="Aqrawi P."/>
            <person name="Gross S."/>
            <person name="Joshi V."/>
            <person name="Fowler G."/>
            <person name="Nazareth L."/>
            <person name="Reid J."/>
            <person name="Worley K."/>
            <person name="Petrosino J."/>
            <person name="Highlander S."/>
            <person name="Gibbs R."/>
        </authorList>
    </citation>
    <scope>NUCLEOTIDE SEQUENCE [LARGE SCALE GENOMIC DNA]</scope>
    <source>
        <strain evidence="7 8">9715</strain>
    </source>
</reference>
<dbReference type="STRING" id="1030841.HMPREF9370_1872"/>
<feature type="binding site" evidence="6">
    <location>
        <begin position="316"/>
        <end position="319"/>
    </location>
    <ligand>
        <name>ATP</name>
        <dbReference type="ChEBI" id="CHEBI:30616"/>
    </ligand>
</feature>
<proteinExistence type="inferred from homology"/>
<dbReference type="Proteomes" id="UP000005336">
    <property type="component" value="Unassembled WGS sequence"/>
</dbReference>
<organism evidence="7 8">
    <name type="scientific">Neisseria wadsworthii 9715</name>
    <dbReference type="NCBI Taxonomy" id="1030841"/>
    <lineage>
        <taxon>Bacteria</taxon>
        <taxon>Pseudomonadati</taxon>
        <taxon>Pseudomonadota</taxon>
        <taxon>Betaproteobacteria</taxon>
        <taxon>Neisseriales</taxon>
        <taxon>Neisseriaceae</taxon>
        <taxon>Neisseria</taxon>
    </lineage>
</organism>
<evidence type="ECO:0000256" key="1">
    <source>
        <dbReference type="ARBA" id="ARBA00022490"/>
    </source>
</evidence>
<dbReference type="HAMAP" id="MF_02207">
    <property type="entry name" value="MreB"/>
    <property type="match status" value="1"/>
</dbReference>
<evidence type="ECO:0000256" key="4">
    <source>
        <dbReference type="ARBA" id="ARBA00022960"/>
    </source>
</evidence>
<feature type="binding site" evidence="6">
    <location>
        <begin position="188"/>
        <end position="190"/>
    </location>
    <ligand>
        <name>ATP</name>
        <dbReference type="ChEBI" id="CHEBI:30616"/>
    </ligand>
</feature>
<keyword evidence="2 6" id="KW-0547">Nucleotide-binding</keyword>
<keyword evidence="1 6" id="KW-0963">Cytoplasm</keyword>
<evidence type="ECO:0000256" key="6">
    <source>
        <dbReference type="HAMAP-Rule" id="MF_02207"/>
    </source>
</evidence>
<keyword evidence="4 6" id="KW-0133">Cell shape</keyword>
<dbReference type="AlphaFoldDB" id="G4CS12"/>
<evidence type="ECO:0000313" key="7">
    <source>
        <dbReference type="EMBL" id="EGZ44926.1"/>
    </source>
</evidence>
<evidence type="ECO:0000313" key="8">
    <source>
        <dbReference type="Proteomes" id="UP000005336"/>
    </source>
</evidence>
<keyword evidence="8" id="KW-1185">Reference proteome</keyword>
<evidence type="ECO:0000256" key="3">
    <source>
        <dbReference type="ARBA" id="ARBA00022840"/>
    </source>
</evidence>
<dbReference type="NCBIfam" id="NF010539">
    <property type="entry name" value="PRK13927.1"/>
    <property type="match status" value="1"/>
</dbReference>